<comment type="caution">
    <text evidence="1">The sequence shown here is derived from an EMBL/GenBank/DDBJ whole genome shotgun (WGS) entry which is preliminary data.</text>
</comment>
<name>A0A9X0D240_9CNID</name>
<gene>
    <name evidence="1" type="ORF">OS493_022485</name>
</gene>
<keyword evidence="2" id="KW-1185">Reference proteome</keyword>
<evidence type="ECO:0000313" key="2">
    <source>
        <dbReference type="Proteomes" id="UP001163046"/>
    </source>
</evidence>
<organism evidence="1 2">
    <name type="scientific">Desmophyllum pertusum</name>
    <dbReference type="NCBI Taxonomy" id="174260"/>
    <lineage>
        <taxon>Eukaryota</taxon>
        <taxon>Metazoa</taxon>
        <taxon>Cnidaria</taxon>
        <taxon>Anthozoa</taxon>
        <taxon>Hexacorallia</taxon>
        <taxon>Scleractinia</taxon>
        <taxon>Caryophylliina</taxon>
        <taxon>Caryophylliidae</taxon>
        <taxon>Desmophyllum</taxon>
    </lineage>
</organism>
<evidence type="ECO:0000313" key="1">
    <source>
        <dbReference type="EMBL" id="KAJ7384372.1"/>
    </source>
</evidence>
<dbReference type="AlphaFoldDB" id="A0A9X0D240"/>
<dbReference type="Proteomes" id="UP001163046">
    <property type="component" value="Unassembled WGS sequence"/>
</dbReference>
<protein>
    <submittedName>
        <fullName evidence="1">Uncharacterized protein</fullName>
    </submittedName>
</protein>
<accession>A0A9X0D240</accession>
<reference evidence="1" key="1">
    <citation type="submission" date="2023-01" db="EMBL/GenBank/DDBJ databases">
        <title>Genome assembly of the deep-sea coral Lophelia pertusa.</title>
        <authorList>
            <person name="Herrera S."/>
            <person name="Cordes E."/>
        </authorList>
    </citation>
    <scope>NUCLEOTIDE SEQUENCE</scope>
    <source>
        <strain evidence="1">USNM1676648</strain>
        <tissue evidence="1">Polyp</tissue>
    </source>
</reference>
<sequence length="90" mass="10577">MRVDVLLLRMDKVLPMLENIELAEMKAVVDCLQKLKDIVCHSTDDKNADKVDAAFMETEMKVRQCRMYLDSLNLPLHRWLDKLSHHLILQ</sequence>
<proteinExistence type="predicted"/>
<dbReference type="EMBL" id="MU825888">
    <property type="protein sequence ID" value="KAJ7384372.1"/>
    <property type="molecule type" value="Genomic_DNA"/>
</dbReference>